<dbReference type="RefSeq" id="WP_126619324.1">
    <property type="nucleotide sequence ID" value="NZ_JBHUCY010000066.1"/>
</dbReference>
<comment type="caution">
    <text evidence="2">The sequence shown here is derived from an EMBL/GenBank/DDBJ whole genome shotgun (WGS) entry which is preliminary data.</text>
</comment>
<reference evidence="2 3" key="1">
    <citation type="submission" date="2018-12" db="EMBL/GenBank/DDBJ databases">
        <authorList>
            <person name="Yang Y."/>
        </authorList>
    </citation>
    <scope>NUCLEOTIDE SEQUENCE [LARGE SCALE GENOMIC DNA]</scope>
    <source>
        <strain evidence="2 3">L-25-5w-1</strain>
    </source>
</reference>
<evidence type="ECO:0008006" key="4">
    <source>
        <dbReference type="Google" id="ProtNLM"/>
    </source>
</evidence>
<dbReference type="OrthoDB" id="7581025at2"/>
<evidence type="ECO:0000313" key="3">
    <source>
        <dbReference type="Proteomes" id="UP000277007"/>
    </source>
</evidence>
<proteinExistence type="predicted"/>
<gene>
    <name evidence="2" type="ORF">EJ903_21515</name>
</gene>
<accession>A0A3S0K8A9</accession>
<keyword evidence="3" id="KW-1185">Reference proteome</keyword>
<dbReference type="Proteomes" id="UP000277007">
    <property type="component" value="Unassembled WGS sequence"/>
</dbReference>
<protein>
    <recommendedName>
        <fullName evidence="4">GpW protein</fullName>
    </recommendedName>
</protein>
<feature type="region of interest" description="Disordered" evidence="1">
    <location>
        <begin position="52"/>
        <end position="71"/>
    </location>
</feature>
<sequence>MAFTQTDVDALKSAIAKAGNAAEVEYSDGTRTRFITPKQAADMLGMMERDVARTSGRRPKRQIRVITSSGF</sequence>
<evidence type="ECO:0000256" key="1">
    <source>
        <dbReference type="SAM" id="MobiDB-lite"/>
    </source>
</evidence>
<dbReference type="EMBL" id="RXMA01000027">
    <property type="protein sequence ID" value="RTR16176.1"/>
    <property type="molecule type" value="Genomic_DNA"/>
</dbReference>
<name>A0A3S0K8A9_9PROT</name>
<organism evidence="2 3">
    <name type="scientific">Azospirillum griseum</name>
    <dbReference type="NCBI Taxonomy" id="2496639"/>
    <lineage>
        <taxon>Bacteria</taxon>
        <taxon>Pseudomonadati</taxon>
        <taxon>Pseudomonadota</taxon>
        <taxon>Alphaproteobacteria</taxon>
        <taxon>Rhodospirillales</taxon>
        <taxon>Azospirillaceae</taxon>
        <taxon>Azospirillum</taxon>
    </lineage>
</organism>
<dbReference type="AlphaFoldDB" id="A0A3S0K8A9"/>
<evidence type="ECO:0000313" key="2">
    <source>
        <dbReference type="EMBL" id="RTR16176.1"/>
    </source>
</evidence>